<gene>
    <name evidence="1" type="ORF">NE686_17170</name>
</gene>
<proteinExistence type="predicted"/>
<dbReference type="Proteomes" id="UP001524478">
    <property type="component" value="Unassembled WGS sequence"/>
</dbReference>
<protein>
    <submittedName>
        <fullName evidence="1">Uncharacterized protein</fullName>
    </submittedName>
</protein>
<dbReference type="EMBL" id="JANGAC010000016">
    <property type="protein sequence ID" value="MCQ4924836.1"/>
    <property type="molecule type" value="Genomic_DNA"/>
</dbReference>
<evidence type="ECO:0000313" key="1">
    <source>
        <dbReference type="EMBL" id="MCQ4924836.1"/>
    </source>
</evidence>
<comment type="caution">
    <text evidence="1">The sequence shown here is derived from an EMBL/GenBank/DDBJ whole genome shotgun (WGS) entry which is preliminary data.</text>
</comment>
<reference evidence="1 2" key="1">
    <citation type="submission" date="2022-06" db="EMBL/GenBank/DDBJ databases">
        <title>Isolation of gut microbiota from human fecal samples.</title>
        <authorList>
            <person name="Pamer E.G."/>
            <person name="Barat B."/>
            <person name="Waligurski E."/>
            <person name="Medina S."/>
            <person name="Paddock L."/>
            <person name="Mostad J."/>
        </authorList>
    </citation>
    <scope>NUCLEOTIDE SEQUENCE [LARGE SCALE GENOMIC DNA]</scope>
    <source>
        <strain evidence="1 2">DFI.7.95</strain>
    </source>
</reference>
<keyword evidence="2" id="KW-1185">Reference proteome</keyword>
<accession>A0ABT1SEB9</accession>
<dbReference type="RefSeq" id="WP_256312426.1">
    <property type="nucleotide sequence ID" value="NZ_JANGAC010000016.1"/>
</dbReference>
<organism evidence="1 2">
    <name type="scientific">Tissierella carlieri</name>
    <dbReference type="NCBI Taxonomy" id="689904"/>
    <lineage>
        <taxon>Bacteria</taxon>
        <taxon>Bacillati</taxon>
        <taxon>Bacillota</taxon>
        <taxon>Tissierellia</taxon>
        <taxon>Tissierellales</taxon>
        <taxon>Tissierellaceae</taxon>
        <taxon>Tissierella</taxon>
    </lineage>
</organism>
<evidence type="ECO:0000313" key="2">
    <source>
        <dbReference type="Proteomes" id="UP001524478"/>
    </source>
</evidence>
<name>A0ABT1SEB9_9FIRM</name>
<sequence length="173" mass="20107">MITVVYSREVAVKEGFRESAEINKENFKRPVLIHLRADYEAKDFYKKREEMLNGVTKIEKNVVKRSFLNGSLILCTDKHSNKKLISAIWNTKKKIGLKEVIQLDNFKDRTIYVYIEKQDGSIYTARNIEGLNKDQVFDIKLDGLYDIAGRLVYINLDKKNGVYKVNQIVKAID</sequence>